<feature type="compositionally biased region" description="Polar residues" evidence="1">
    <location>
        <begin position="87"/>
        <end position="99"/>
    </location>
</feature>
<protein>
    <submittedName>
        <fullName evidence="2">Uncharacterized protein</fullName>
    </submittedName>
</protein>
<accession>A0ABQ9K2D7</accession>
<dbReference type="Proteomes" id="UP001162164">
    <property type="component" value="Unassembled WGS sequence"/>
</dbReference>
<reference evidence="2" key="1">
    <citation type="journal article" date="2023" name="Insect Mol. Biol.">
        <title>Genome sequencing provides insights into the evolution of gene families encoding plant cell wall-degrading enzymes in longhorned beetles.</title>
        <authorList>
            <person name="Shin N.R."/>
            <person name="Okamura Y."/>
            <person name="Kirsch R."/>
            <person name="Pauchet Y."/>
        </authorList>
    </citation>
    <scope>NUCLEOTIDE SEQUENCE</scope>
    <source>
        <strain evidence="2">MMC_N1</strain>
    </source>
</reference>
<dbReference type="EMBL" id="JAPWTJ010000026">
    <property type="protein sequence ID" value="KAJ8984796.1"/>
    <property type="molecule type" value="Genomic_DNA"/>
</dbReference>
<keyword evidence="3" id="KW-1185">Reference proteome</keyword>
<evidence type="ECO:0000313" key="2">
    <source>
        <dbReference type="EMBL" id="KAJ8984796.1"/>
    </source>
</evidence>
<evidence type="ECO:0000313" key="3">
    <source>
        <dbReference type="Proteomes" id="UP001162164"/>
    </source>
</evidence>
<comment type="caution">
    <text evidence="2">The sequence shown here is derived from an EMBL/GenBank/DDBJ whole genome shotgun (WGS) entry which is preliminary data.</text>
</comment>
<feature type="region of interest" description="Disordered" evidence="1">
    <location>
        <begin position="76"/>
        <end position="154"/>
    </location>
</feature>
<feature type="region of interest" description="Disordered" evidence="1">
    <location>
        <begin position="179"/>
        <end position="226"/>
    </location>
</feature>
<sequence>MSGVGFLVKTFTPGGRRRRRRCEKQQHKLELPGYGQCQLQPDVVPYWDTVAAPITPPSGLPAAWVQEDVLLQGAEKKEKTDGAAQNGALSPSNGETPSHITHPPAMEITPSSKPERPNSLGHGKQLTRRLLCYHNGQQGPTGGTPPPQEKQMHHLHPPHMMMNVAPSFMLSELPEPPIPVSEIGPIPPPPMFSSPSPIPNRLSPPPNHHEYDYDENDEDDDDEIEYDDDNSYMYRMSQPDPSIDTSRIDAIPAKEPKFHAVPLKSALKKKGEADLVRRRTRLRRRTGP</sequence>
<proteinExistence type="predicted"/>
<name>A0ABQ9K2D7_9CUCU</name>
<feature type="compositionally biased region" description="Acidic residues" evidence="1">
    <location>
        <begin position="212"/>
        <end position="226"/>
    </location>
</feature>
<organism evidence="2 3">
    <name type="scientific">Molorchus minor</name>
    <dbReference type="NCBI Taxonomy" id="1323400"/>
    <lineage>
        <taxon>Eukaryota</taxon>
        <taxon>Metazoa</taxon>
        <taxon>Ecdysozoa</taxon>
        <taxon>Arthropoda</taxon>
        <taxon>Hexapoda</taxon>
        <taxon>Insecta</taxon>
        <taxon>Pterygota</taxon>
        <taxon>Neoptera</taxon>
        <taxon>Endopterygota</taxon>
        <taxon>Coleoptera</taxon>
        <taxon>Polyphaga</taxon>
        <taxon>Cucujiformia</taxon>
        <taxon>Chrysomeloidea</taxon>
        <taxon>Cerambycidae</taxon>
        <taxon>Lamiinae</taxon>
        <taxon>Monochamini</taxon>
        <taxon>Molorchus</taxon>
    </lineage>
</organism>
<gene>
    <name evidence="2" type="ORF">NQ317_003710</name>
</gene>
<feature type="compositionally biased region" description="Pro residues" evidence="1">
    <location>
        <begin position="179"/>
        <end position="206"/>
    </location>
</feature>
<evidence type="ECO:0000256" key="1">
    <source>
        <dbReference type="SAM" id="MobiDB-lite"/>
    </source>
</evidence>